<proteinExistence type="predicted"/>
<organism evidence="1 2">
    <name type="scientific">Pseudosporangium ferrugineum</name>
    <dbReference type="NCBI Taxonomy" id="439699"/>
    <lineage>
        <taxon>Bacteria</taxon>
        <taxon>Bacillati</taxon>
        <taxon>Actinomycetota</taxon>
        <taxon>Actinomycetes</taxon>
        <taxon>Micromonosporales</taxon>
        <taxon>Micromonosporaceae</taxon>
        <taxon>Pseudosporangium</taxon>
    </lineage>
</organism>
<keyword evidence="2" id="KW-1185">Reference proteome</keyword>
<dbReference type="EMBL" id="PVZG01000015">
    <property type="protein sequence ID" value="PRY23278.1"/>
    <property type="molecule type" value="Genomic_DNA"/>
</dbReference>
<name>A0A2T0RQ25_9ACTN</name>
<dbReference type="Proteomes" id="UP000239209">
    <property type="component" value="Unassembled WGS sequence"/>
</dbReference>
<sequence>MVVVLVVVSGATAFVLTRPDGSACLSSPAVYPDSANEYVNGMPREILVEDLPAPGRLMKVGDLLELGHDAESRHDVSVLGADDLEPTADLRPADGRRLVSVSLQERNMGRLTIIAQVRNYTWLCDAEGTWYQHDLAMTRMLAGDDRLENREKVIQKVVFQIRADARPALVRTPANGHRSATTADWELD</sequence>
<dbReference type="AlphaFoldDB" id="A0A2T0RQ25"/>
<evidence type="ECO:0000313" key="1">
    <source>
        <dbReference type="EMBL" id="PRY23278.1"/>
    </source>
</evidence>
<comment type="caution">
    <text evidence="1">The sequence shown here is derived from an EMBL/GenBank/DDBJ whole genome shotgun (WGS) entry which is preliminary data.</text>
</comment>
<protein>
    <submittedName>
        <fullName evidence="1">Uncharacterized protein</fullName>
    </submittedName>
</protein>
<evidence type="ECO:0000313" key="2">
    <source>
        <dbReference type="Proteomes" id="UP000239209"/>
    </source>
</evidence>
<reference evidence="1 2" key="1">
    <citation type="submission" date="2018-03" db="EMBL/GenBank/DDBJ databases">
        <title>Genomic Encyclopedia of Archaeal and Bacterial Type Strains, Phase II (KMG-II): from individual species to whole genera.</title>
        <authorList>
            <person name="Goeker M."/>
        </authorList>
    </citation>
    <scope>NUCLEOTIDE SEQUENCE [LARGE SCALE GENOMIC DNA]</scope>
    <source>
        <strain evidence="1 2">DSM 45348</strain>
    </source>
</reference>
<accession>A0A2T0RQ25</accession>
<gene>
    <name evidence="1" type="ORF">CLV70_1155</name>
</gene>